<accession>M1WTP9</accession>
<dbReference type="AlphaFoldDB" id="M1WTP9"/>
<dbReference type="OrthoDB" id="5445923at2"/>
<dbReference type="RefSeq" id="WP_015415845.1">
    <property type="nucleotide sequence ID" value="NC_020409.1"/>
</dbReference>
<keyword evidence="2" id="KW-1185">Reference proteome</keyword>
<sequence length="304" mass="34049">MHEYCWNGIGLTVPDGWEPAALERDGFLLESRGIPRCELKWRVIQGTFSFSKHLKRLVRSHKGVQVRAVALDETPTAWQDSVRRLEESGMRLHSFFWQGEGGAGLGAVMHNPASGLAALTQFFIANDTDEVCASRALATFRDYSGGRTVPWAMFGLRGRVPAEYVLQTFSFKPGHYMVRWWLAKSPDRSGRPPTGKGCGTSLVFERFAPASILLKGTTLDEWTRSVVDERLPLSIPLEGDSAHVLWKGAARASFLRTFLRRTVLTRGRVWTTETQNAILVVRANGVLPIRSEHFNAICESYELV</sequence>
<proteinExistence type="predicted"/>
<dbReference type="BioCyc" id="DPIE1322246:BN4_RS12890-MONOMER"/>
<dbReference type="PATRIC" id="fig|879567.3.peg.2754"/>
<organism evidence="1 2">
    <name type="scientific">Pseudodesulfovibrio piezophilus (strain DSM 21447 / JCM 15486 / C1TLV30)</name>
    <name type="common">Desulfovibrio piezophilus</name>
    <dbReference type="NCBI Taxonomy" id="1322246"/>
    <lineage>
        <taxon>Bacteria</taxon>
        <taxon>Pseudomonadati</taxon>
        <taxon>Thermodesulfobacteriota</taxon>
        <taxon>Desulfovibrionia</taxon>
        <taxon>Desulfovibrionales</taxon>
        <taxon>Desulfovibrionaceae</taxon>
    </lineage>
</organism>
<protein>
    <submittedName>
        <fullName evidence="1">Uncharacterized protein</fullName>
    </submittedName>
</protein>
<gene>
    <name evidence="1" type="ordered locus">BN4_12567</name>
</gene>
<name>M1WTP9_PSEP2</name>
<reference evidence="2" key="2">
    <citation type="journal article" date="2013" name="Stand. Genomic Sci.">
        <title>Complete genome sequence of Desulfocapsa sulfexigens, a marine deltaproteobacterium specialized in disproportionating inorganic sulfur compounds.</title>
        <authorList>
            <person name="Finster K.W."/>
            <person name="Kjeldsen K.U."/>
            <person name="Kube M."/>
            <person name="Reinhardt R."/>
            <person name="Mussmann M."/>
            <person name="Amann R."/>
            <person name="Schreiber L."/>
        </authorList>
    </citation>
    <scope>NUCLEOTIDE SEQUENCE [LARGE SCALE GENOMIC DNA]</scope>
    <source>
        <strain evidence="2">DSM 10523 / SB164P1</strain>
    </source>
</reference>
<dbReference type="KEGG" id="dpi:BN4_12567"/>
<dbReference type="STRING" id="1322246.BN4_12567"/>
<dbReference type="eggNOG" id="ENOG5032V6Y">
    <property type="taxonomic scope" value="Bacteria"/>
</dbReference>
<dbReference type="EMBL" id="FO203427">
    <property type="protein sequence ID" value="CCH49802.1"/>
    <property type="molecule type" value="Genomic_DNA"/>
</dbReference>
<evidence type="ECO:0000313" key="1">
    <source>
        <dbReference type="EMBL" id="CCH49802.1"/>
    </source>
</evidence>
<evidence type="ECO:0000313" key="2">
    <source>
        <dbReference type="Proteomes" id="UP000011724"/>
    </source>
</evidence>
<dbReference type="Proteomes" id="UP000011724">
    <property type="component" value="Chromosome"/>
</dbReference>
<reference evidence="1 2" key="1">
    <citation type="journal article" date="2013" name="PLoS ONE">
        <title>The first genomic and proteomic characterization of a deep-sea sulfate reducer: insights into the piezophilic lifestyle of Desulfovibrio piezophilus.</title>
        <authorList>
            <person name="Pradel N."/>
            <person name="Ji B."/>
            <person name="Gimenez G."/>
            <person name="Talla E."/>
            <person name="Lenoble P."/>
            <person name="Garel M."/>
            <person name="Tamburini C."/>
            <person name="Fourquet P."/>
            <person name="Lebrun R."/>
            <person name="Bertin P."/>
            <person name="Denis Y."/>
            <person name="Pophillat M."/>
            <person name="Barbe V."/>
            <person name="Ollivier B."/>
            <person name="Dolla A."/>
        </authorList>
    </citation>
    <scope>NUCLEOTIDE SEQUENCE [LARGE SCALE GENOMIC DNA]</scope>
    <source>
        <strain evidence="2">DSM 10523 / SB164P1</strain>
    </source>
</reference>
<dbReference type="HOGENOM" id="CLU_065543_0_0_7"/>